<dbReference type="EMBL" id="BGZK01000144">
    <property type="protein sequence ID" value="GBP22845.1"/>
    <property type="molecule type" value="Genomic_DNA"/>
</dbReference>
<sequence>MSGRRRRSNIGRSSVNAKRVRSQRDEESSTEREARLSQLRDRYRAERERESSIEREVRRSRDRDRHSVQRDRESSVEREARLSQLRDRYRADRERESSVEREVRRSRDRDRHRIQRTRESSARVTNSWVNKENSAMNYDPSISYKDDRIVSIGTMSVVCEYCLALKFKDESKGMCCLQGKVKLEEILPPPEPLHSLLTGDHQKSKQFMRNIRRYNNAFQMTSLRASKSLSVGSCLHLKFKGKCTT</sequence>
<gene>
    <name evidence="2" type="ORF">EVAR_17199_1</name>
</gene>
<protein>
    <submittedName>
        <fullName evidence="2">Uncharacterized protein</fullName>
    </submittedName>
</protein>
<dbReference type="OrthoDB" id="1728974at2759"/>
<keyword evidence="3" id="KW-1185">Reference proteome</keyword>
<comment type="caution">
    <text evidence="2">The sequence shown here is derived from an EMBL/GenBank/DDBJ whole genome shotgun (WGS) entry which is preliminary data.</text>
</comment>
<evidence type="ECO:0000256" key="1">
    <source>
        <dbReference type="SAM" id="MobiDB-lite"/>
    </source>
</evidence>
<organism evidence="2 3">
    <name type="scientific">Eumeta variegata</name>
    <name type="common">Bagworm moth</name>
    <name type="synonym">Eumeta japonica</name>
    <dbReference type="NCBI Taxonomy" id="151549"/>
    <lineage>
        <taxon>Eukaryota</taxon>
        <taxon>Metazoa</taxon>
        <taxon>Ecdysozoa</taxon>
        <taxon>Arthropoda</taxon>
        <taxon>Hexapoda</taxon>
        <taxon>Insecta</taxon>
        <taxon>Pterygota</taxon>
        <taxon>Neoptera</taxon>
        <taxon>Endopterygota</taxon>
        <taxon>Lepidoptera</taxon>
        <taxon>Glossata</taxon>
        <taxon>Ditrysia</taxon>
        <taxon>Tineoidea</taxon>
        <taxon>Psychidae</taxon>
        <taxon>Oiketicinae</taxon>
        <taxon>Eumeta</taxon>
    </lineage>
</organism>
<proteinExistence type="predicted"/>
<dbReference type="AlphaFoldDB" id="A0A4C1U8Y2"/>
<feature type="compositionally biased region" description="Basic and acidic residues" evidence="1">
    <location>
        <begin position="22"/>
        <end position="119"/>
    </location>
</feature>
<evidence type="ECO:0000313" key="2">
    <source>
        <dbReference type="EMBL" id="GBP22845.1"/>
    </source>
</evidence>
<feature type="region of interest" description="Disordered" evidence="1">
    <location>
        <begin position="1"/>
        <end position="119"/>
    </location>
</feature>
<accession>A0A4C1U8Y2</accession>
<dbReference type="Proteomes" id="UP000299102">
    <property type="component" value="Unassembled WGS sequence"/>
</dbReference>
<evidence type="ECO:0000313" key="3">
    <source>
        <dbReference type="Proteomes" id="UP000299102"/>
    </source>
</evidence>
<name>A0A4C1U8Y2_EUMVA</name>
<reference evidence="2 3" key="1">
    <citation type="journal article" date="2019" name="Commun. Biol.">
        <title>The bagworm genome reveals a unique fibroin gene that provides high tensile strength.</title>
        <authorList>
            <person name="Kono N."/>
            <person name="Nakamura H."/>
            <person name="Ohtoshi R."/>
            <person name="Tomita M."/>
            <person name="Numata K."/>
            <person name="Arakawa K."/>
        </authorList>
    </citation>
    <scope>NUCLEOTIDE SEQUENCE [LARGE SCALE GENOMIC DNA]</scope>
</reference>